<keyword evidence="3 6" id="KW-0378">Hydrolase</keyword>
<dbReference type="PANTHER" id="PTHR21661">
    <property type="entry name" value="EPOXIDE HYDROLASE 1-RELATED"/>
    <property type="match status" value="1"/>
</dbReference>
<dbReference type="GeneID" id="92873246"/>
<feature type="active site" description="Nucleophile" evidence="4">
    <location>
        <position position="166"/>
    </location>
</feature>
<organism evidence="6 7">
    <name type="scientific">Amycolatopsis mediterranei (strain U-32)</name>
    <dbReference type="NCBI Taxonomy" id="749927"/>
    <lineage>
        <taxon>Bacteria</taxon>
        <taxon>Bacillati</taxon>
        <taxon>Actinomycetota</taxon>
        <taxon>Actinomycetes</taxon>
        <taxon>Pseudonocardiales</taxon>
        <taxon>Pseudonocardiaceae</taxon>
        <taxon>Amycolatopsis</taxon>
    </lineage>
</organism>
<dbReference type="InterPro" id="IPR000639">
    <property type="entry name" value="Epox_hydrolase-like"/>
</dbReference>
<dbReference type="RefSeq" id="WP_013227362.1">
    <property type="nucleotide sequence ID" value="NC_014318.1"/>
</dbReference>
<dbReference type="GO" id="GO:0004301">
    <property type="term" value="F:epoxide hydrolase activity"/>
    <property type="evidence" value="ECO:0007669"/>
    <property type="project" value="TreeGrafter"/>
</dbReference>
<dbReference type="InterPro" id="IPR029058">
    <property type="entry name" value="AB_hydrolase_fold"/>
</dbReference>
<dbReference type="EMBL" id="CP002000">
    <property type="protein sequence ID" value="ADJ47304.1"/>
    <property type="molecule type" value="Genomic_DNA"/>
</dbReference>
<evidence type="ECO:0000259" key="5">
    <source>
        <dbReference type="Pfam" id="PF06441"/>
    </source>
</evidence>
<dbReference type="Proteomes" id="UP000000328">
    <property type="component" value="Chromosome"/>
</dbReference>
<evidence type="ECO:0000256" key="3">
    <source>
        <dbReference type="ARBA" id="ARBA00022801"/>
    </source>
</evidence>
<dbReference type="AlphaFoldDB" id="A0A0H3DCF4"/>
<feature type="active site" description="Proton acceptor" evidence="4">
    <location>
        <position position="349"/>
    </location>
</feature>
<name>A0A0H3DCF4_AMYMU</name>
<comment type="similarity">
    <text evidence="1">Belongs to the peptidase S33 family.</text>
</comment>
<dbReference type="InterPro" id="IPR016292">
    <property type="entry name" value="Epoxide_hydrolase"/>
</dbReference>
<dbReference type="eggNOG" id="COG0596">
    <property type="taxonomic scope" value="Bacteria"/>
</dbReference>
<dbReference type="GO" id="GO:0097176">
    <property type="term" value="P:epoxide metabolic process"/>
    <property type="evidence" value="ECO:0007669"/>
    <property type="project" value="TreeGrafter"/>
</dbReference>
<proteinExistence type="inferred from homology"/>
<dbReference type="PATRIC" id="fig|749927.5.peg.5752"/>
<dbReference type="PIRSF" id="PIRSF001112">
    <property type="entry name" value="Epoxide_hydrolase"/>
    <property type="match status" value="1"/>
</dbReference>
<accession>A0A0H3DCF4</accession>
<protein>
    <submittedName>
        <fullName evidence="6">Epoxide hydrolase</fullName>
    </submittedName>
</protein>
<reference evidence="6 7" key="1">
    <citation type="journal article" date="2010" name="Cell Res.">
        <title>Complete genome sequence of the rifamycin SV-producing Amycolatopsis mediterranei U32 revealed its genetic characteristics in phylogeny and metabolism.</title>
        <authorList>
            <person name="Zhao W."/>
            <person name="Zhong Y."/>
            <person name="Yuan H."/>
            <person name="Wang J."/>
            <person name="Zheng H."/>
            <person name="Wang Y."/>
            <person name="Cen X."/>
            <person name="Xu F."/>
            <person name="Bai J."/>
            <person name="Han X."/>
            <person name="Lu G."/>
            <person name="Zhu Y."/>
            <person name="Shao Z."/>
            <person name="Yan H."/>
            <person name="Li C."/>
            <person name="Peng N."/>
            <person name="Zhang Z."/>
            <person name="Zhang Y."/>
            <person name="Lin W."/>
            <person name="Fan Y."/>
            <person name="Qin Z."/>
            <person name="Hu Y."/>
            <person name="Zhu B."/>
            <person name="Wang S."/>
            <person name="Ding X."/>
            <person name="Zhao G.P."/>
        </authorList>
    </citation>
    <scope>NUCLEOTIDE SEQUENCE [LARGE SCALE GENOMIC DNA]</scope>
    <source>
        <strain evidence="7">U-32</strain>
    </source>
</reference>
<sequence length="373" mass="41943">MATPEPFRIAVPDEAIEDLHRRLSQTRLPGDLGNDTWAYGTNQEYLAELLTAWRDDYDWRAHEAAMNVHEHYRVEIDGQPVHYLRAPGGDGVPLLLIGGWPWTFWDFAEVLPHLAGHEVILPDLPGYGFSTPLARPGIGFAEIAEMCHHLMTEVLGFERYGVYGSDWGAIVGQHLVHTRPEAVAGFHSTMPYPLDGAPVPQELWAPDEQVRQTANAAWAQTGNAYFLMHLTRPQTVAYLGDSPAATAAWLVEKLHDWTDHEGDFETVYPRDRVLTTLSLYWFTNSMGSAARLYAESFRAPWVPCHDRLPVIEVPTAVAAYPKEPAAVPRKWVESYFALRRYTVMPRGGHFPAVEAPESLGRDISEFFAELAED</sequence>
<feature type="active site" description="Proton donor" evidence="4">
    <location>
        <position position="293"/>
    </location>
</feature>
<evidence type="ECO:0000256" key="4">
    <source>
        <dbReference type="PIRSR" id="PIRSR001112-1"/>
    </source>
</evidence>
<evidence type="ECO:0000313" key="6">
    <source>
        <dbReference type="EMBL" id="ADJ47304.1"/>
    </source>
</evidence>
<keyword evidence="2" id="KW-0058">Aromatic hydrocarbons catabolism</keyword>
<dbReference type="HOGENOM" id="CLU_019414_0_1_11"/>
<dbReference type="Pfam" id="PF06441">
    <property type="entry name" value="EHN"/>
    <property type="match status" value="1"/>
</dbReference>
<dbReference type="InterPro" id="IPR010497">
    <property type="entry name" value="Epoxide_hydro_N"/>
</dbReference>
<dbReference type="PANTHER" id="PTHR21661:SF35">
    <property type="entry name" value="EPOXIDE HYDROLASE"/>
    <property type="match status" value="1"/>
</dbReference>
<dbReference type="OrthoDB" id="27092at2"/>
<gene>
    <name evidence="6" type="ordered locus">AMED_5546</name>
</gene>
<dbReference type="Gene3D" id="3.40.50.1820">
    <property type="entry name" value="alpha/beta hydrolase"/>
    <property type="match status" value="1"/>
</dbReference>
<dbReference type="PRINTS" id="PR00412">
    <property type="entry name" value="EPOXHYDRLASE"/>
</dbReference>
<evidence type="ECO:0000256" key="2">
    <source>
        <dbReference type="ARBA" id="ARBA00022797"/>
    </source>
</evidence>
<feature type="domain" description="Epoxide hydrolase N-terminal" evidence="5">
    <location>
        <begin position="5"/>
        <end position="107"/>
    </location>
</feature>
<dbReference type="SUPFAM" id="SSF53474">
    <property type="entry name" value="alpha/beta-Hydrolases"/>
    <property type="match status" value="1"/>
</dbReference>
<evidence type="ECO:0000313" key="7">
    <source>
        <dbReference type="Proteomes" id="UP000000328"/>
    </source>
</evidence>
<dbReference type="KEGG" id="amd:AMED_5546"/>
<evidence type="ECO:0000256" key="1">
    <source>
        <dbReference type="ARBA" id="ARBA00010088"/>
    </source>
</evidence>